<proteinExistence type="predicted"/>
<name>A0A7S6WNM4_9SPIR</name>
<dbReference type="PANTHER" id="PTHR43582:SF2">
    <property type="entry name" value="LINEARMYCIN RESISTANCE ATP-BINDING PROTEIN LNRL"/>
    <property type="match status" value="1"/>
</dbReference>
<dbReference type="PANTHER" id="PTHR43582">
    <property type="entry name" value="LINEARMYCIN RESISTANCE ATP-BINDING PROTEIN LNRL"/>
    <property type="match status" value="1"/>
</dbReference>
<evidence type="ECO:0000256" key="2">
    <source>
        <dbReference type="ARBA" id="ARBA00022840"/>
    </source>
</evidence>
<dbReference type="SMART" id="SM00382">
    <property type="entry name" value="AAA"/>
    <property type="match status" value="1"/>
</dbReference>
<gene>
    <name evidence="4" type="ORF">IFE08_11450</name>
</gene>
<evidence type="ECO:0000259" key="3">
    <source>
        <dbReference type="PROSITE" id="PS50893"/>
    </source>
</evidence>
<dbReference type="Gene3D" id="3.40.50.300">
    <property type="entry name" value="P-loop containing nucleotide triphosphate hydrolases"/>
    <property type="match status" value="1"/>
</dbReference>
<dbReference type="SUPFAM" id="SSF52540">
    <property type="entry name" value="P-loop containing nucleoside triphosphate hydrolases"/>
    <property type="match status" value="1"/>
</dbReference>
<dbReference type="EMBL" id="CP061839">
    <property type="protein sequence ID" value="QOW60417.1"/>
    <property type="molecule type" value="Genomic_DNA"/>
</dbReference>
<evidence type="ECO:0000313" key="5">
    <source>
        <dbReference type="Proteomes" id="UP000593915"/>
    </source>
</evidence>
<accession>A0A7S6WNM4</accession>
<organism evidence="4 5">
    <name type="scientific">Treponema pedis</name>
    <dbReference type="NCBI Taxonomy" id="409322"/>
    <lineage>
        <taxon>Bacteria</taxon>
        <taxon>Pseudomonadati</taxon>
        <taxon>Spirochaetota</taxon>
        <taxon>Spirochaetia</taxon>
        <taxon>Spirochaetales</taxon>
        <taxon>Treponemataceae</taxon>
        <taxon>Treponema</taxon>
    </lineage>
</organism>
<dbReference type="InterPro" id="IPR003439">
    <property type="entry name" value="ABC_transporter-like_ATP-bd"/>
</dbReference>
<dbReference type="AlphaFoldDB" id="A0A7S6WNM4"/>
<evidence type="ECO:0000313" key="4">
    <source>
        <dbReference type="EMBL" id="QOW60417.1"/>
    </source>
</evidence>
<dbReference type="GO" id="GO:0005524">
    <property type="term" value="F:ATP binding"/>
    <property type="evidence" value="ECO:0007669"/>
    <property type="project" value="UniProtKB-KW"/>
</dbReference>
<dbReference type="RefSeq" id="WP_194075958.1">
    <property type="nucleotide sequence ID" value="NZ_CP061839.1"/>
</dbReference>
<keyword evidence="1" id="KW-0547">Nucleotide-binding</keyword>
<sequence>MLAIDVVNVKKTYKNGVQALDGISLSVKAGEIFSLLGQNGAGKSTLIGILTTYLKADTGEITVLGNRVSSSMKIRNNIACVAQRISIDKHLSLRENMMFQADLYRIPKDEAEKRMEVLIAEFELNRYLKYPVSSYSGGIKRRLDIALNMMSNPKILFLDEPTVGMDIQSRMAMWQMLKKIRYNFGTTIFLTTHYLEEADNLSDTICIMKDGKEVVQGSPIKLREFINQKMIKISFADREQAKDTFKVLQEQLSQIGCIEKNSILIRTISGKQDFIRMNRFLLDNKIDFNGIEISEPTLDNVFLRLTERKEGEF</sequence>
<dbReference type="InterPro" id="IPR003593">
    <property type="entry name" value="AAA+_ATPase"/>
</dbReference>
<dbReference type="PROSITE" id="PS50893">
    <property type="entry name" value="ABC_TRANSPORTER_2"/>
    <property type="match status" value="1"/>
</dbReference>
<dbReference type="InterPro" id="IPR027417">
    <property type="entry name" value="P-loop_NTPase"/>
</dbReference>
<keyword evidence="2 4" id="KW-0067">ATP-binding</keyword>
<dbReference type="Pfam" id="PF00005">
    <property type="entry name" value="ABC_tran"/>
    <property type="match status" value="1"/>
</dbReference>
<protein>
    <submittedName>
        <fullName evidence="4">ABC transporter ATP-binding protein</fullName>
    </submittedName>
</protein>
<evidence type="ECO:0000256" key="1">
    <source>
        <dbReference type="ARBA" id="ARBA00022741"/>
    </source>
</evidence>
<dbReference type="GO" id="GO:0016887">
    <property type="term" value="F:ATP hydrolysis activity"/>
    <property type="evidence" value="ECO:0007669"/>
    <property type="project" value="InterPro"/>
</dbReference>
<reference evidence="4 5" key="1">
    <citation type="submission" date="2020-09" db="EMBL/GenBank/DDBJ databases">
        <title>Characterization of Treponema spp. from bovine digital dermatitis in Korea.</title>
        <authorList>
            <person name="Espiritu H.M."/>
            <person name="Cho Y.I."/>
            <person name="Mamuad L."/>
        </authorList>
    </citation>
    <scope>NUCLEOTIDE SEQUENCE [LARGE SCALE GENOMIC DNA]</scope>
    <source>
        <strain evidence="4 5">KS1</strain>
    </source>
</reference>
<feature type="domain" description="ABC transporter" evidence="3">
    <location>
        <begin position="4"/>
        <end position="235"/>
    </location>
</feature>
<dbReference type="Proteomes" id="UP000593915">
    <property type="component" value="Chromosome"/>
</dbReference>